<name>A0A5K7ZFP5_9BACT</name>
<dbReference type="EMBL" id="AP021875">
    <property type="protein sequence ID" value="BBO78621.1"/>
    <property type="molecule type" value="Genomic_DNA"/>
</dbReference>
<evidence type="ECO:0000313" key="2">
    <source>
        <dbReference type="Proteomes" id="UP000427769"/>
    </source>
</evidence>
<evidence type="ECO:0000313" key="1">
    <source>
        <dbReference type="EMBL" id="BBO78621.1"/>
    </source>
</evidence>
<protein>
    <submittedName>
        <fullName evidence="1">Uncharacterized protein</fullName>
    </submittedName>
</protein>
<dbReference type="Proteomes" id="UP000427769">
    <property type="component" value="Chromosome"/>
</dbReference>
<keyword evidence="2" id="KW-1185">Reference proteome</keyword>
<dbReference type="AlphaFoldDB" id="A0A5K7ZFP5"/>
<sequence>MGRDPIDPPLVCTFREVFTELSKQPLRTISGLQTTGSGVAFEAKANTAKDGRDFIDLPHSNRIYKDDWGYRRNSMGKDGQRIGQYARPIDDLCQKVLGH</sequence>
<gene>
    <name evidence="1" type="ORF">DSCW_60380</name>
</gene>
<proteinExistence type="predicted"/>
<reference evidence="1 2" key="1">
    <citation type="submission" date="2019-11" db="EMBL/GenBank/DDBJ databases">
        <title>Comparative genomics of hydrocarbon-degrading Desulfosarcina strains.</title>
        <authorList>
            <person name="Watanabe M."/>
            <person name="Kojima H."/>
            <person name="Fukui M."/>
        </authorList>
    </citation>
    <scope>NUCLEOTIDE SEQUENCE [LARGE SCALE GENOMIC DNA]</scope>
    <source>
        <strain evidence="1 2">PP31</strain>
    </source>
</reference>
<organism evidence="1 2">
    <name type="scientific">Desulfosarcina widdelii</name>
    <dbReference type="NCBI Taxonomy" id="947919"/>
    <lineage>
        <taxon>Bacteria</taxon>
        <taxon>Pseudomonadati</taxon>
        <taxon>Thermodesulfobacteriota</taxon>
        <taxon>Desulfobacteria</taxon>
        <taxon>Desulfobacterales</taxon>
        <taxon>Desulfosarcinaceae</taxon>
        <taxon>Desulfosarcina</taxon>
    </lineage>
</organism>
<dbReference type="KEGG" id="dwd:DSCW_60380"/>
<dbReference type="RefSeq" id="WP_155307236.1">
    <property type="nucleotide sequence ID" value="NZ_AP021875.1"/>
</dbReference>
<accession>A0A5K7ZFP5</accession>